<dbReference type="AlphaFoldDB" id="A0A4R0RGB2"/>
<name>A0A4R0RGB2_9APHY</name>
<accession>A0A4R0RGB2</accession>
<reference evidence="3 4" key="1">
    <citation type="submission" date="2018-11" db="EMBL/GenBank/DDBJ databases">
        <title>Genome assembly of Steccherinum ochraceum LE-BIN_3174, the white-rot fungus of the Steccherinaceae family (The Residual Polyporoid clade, Polyporales, Basidiomycota).</title>
        <authorList>
            <person name="Fedorova T.V."/>
            <person name="Glazunova O.A."/>
            <person name="Landesman E.O."/>
            <person name="Moiseenko K.V."/>
            <person name="Psurtseva N.V."/>
            <person name="Savinova O.S."/>
            <person name="Shakhova N.V."/>
            <person name="Tyazhelova T.V."/>
            <person name="Vasina D.V."/>
        </authorList>
    </citation>
    <scope>NUCLEOTIDE SEQUENCE [LARGE SCALE GENOMIC DNA]</scope>
    <source>
        <strain evidence="3 4">LE-BIN_3174</strain>
    </source>
</reference>
<dbReference type="EMBL" id="RWJN01000273">
    <property type="protein sequence ID" value="TCD63819.1"/>
    <property type="molecule type" value="Genomic_DNA"/>
</dbReference>
<keyword evidence="4" id="KW-1185">Reference proteome</keyword>
<sequence>MTTSISVWRLVLQPGSTTLVIPPADLKITNIALGKNVADESARTTIELSFHNLAAKAAMDGSHERITTTLGTLIYHKAEQHSLDLALDVSQSYWFTSFGPNVVYITGYLVYVHRTPQVSSSDAVSDLLDLNDDKRDSQAESSKTAKMNETSDSKGVSGYLSDLTKMSSSSPSLPKKNSSSSPIVQQSLKRKLFAEDPDSYNPGVATPAAKRPRREGGPQAEPSSSHGYQERQTRSRSQLSSPAKASPLNKRAPKRQHPPSDDDDDYDDEASRKSKGKGKAKQK</sequence>
<feature type="compositionally biased region" description="Basic residues" evidence="1">
    <location>
        <begin position="273"/>
        <end position="283"/>
    </location>
</feature>
<dbReference type="Proteomes" id="UP000292702">
    <property type="component" value="Unassembled WGS sequence"/>
</dbReference>
<evidence type="ECO:0000313" key="3">
    <source>
        <dbReference type="EMBL" id="TCD63819.1"/>
    </source>
</evidence>
<comment type="caution">
    <text evidence="3">The sequence shown here is derived from an EMBL/GenBank/DDBJ whole genome shotgun (WGS) entry which is preliminary data.</text>
</comment>
<protein>
    <submittedName>
        <fullName evidence="3">Peptidylprolyl isomerase fpr4</fullName>
    </submittedName>
</protein>
<evidence type="ECO:0000259" key="2">
    <source>
        <dbReference type="Pfam" id="PF17800"/>
    </source>
</evidence>
<evidence type="ECO:0000313" key="4">
    <source>
        <dbReference type="Proteomes" id="UP000292702"/>
    </source>
</evidence>
<keyword evidence="3" id="KW-0413">Isomerase</keyword>
<dbReference type="Pfam" id="PF17800">
    <property type="entry name" value="NPL"/>
    <property type="match status" value="1"/>
</dbReference>
<feature type="region of interest" description="Disordered" evidence="1">
    <location>
        <begin position="130"/>
        <end position="283"/>
    </location>
</feature>
<proteinExistence type="predicted"/>
<dbReference type="InterPro" id="IPR041232">
    <property type="entry name" value="NPL"/>
</dbReference>
<feature type="compositionally biased region" description="Low complexity" evidence="1">
    <location>
        <begin position="160"/>
        <end position="182"/>
    </location>
</feature>
<evidence type="ECO:0000256" key="1">
    <source>
        <dbReference type="SAM" id="MobiDB-lite"/>
    </source>
</evidence>
<feature type="domain" description="Nucleoplasmin-like" evidence="2">
    <location>
        <begin position="7"/>
        <end position="110"/>
    </location>
</feature>
<gene>
    <name evidence="3" type="primary">FPR4_1</name>
    <name evidence="3" type="ORF">EIP91_004914</name>
</gene>
<dbReference type="Gene3D" id="2.60.120.340">
    <property type="entry name" value="Nucleoplasmin core domain"/>
    <property type="match status" value="1"/>
</dbReference>
<organism evidence="3 4">
    <name type="scientific">Steccherinum ochraceum</name>
    <dbReference type="NCBI Taxonomy" id="92696"/>
    <lineage>
        <taxon>Eukaryota</taxon>
        <taxon>Fungi</taxon>
        <taxon>Dikarya</taxon>
        <taxon>Basidiomycota</taxon>
        <taxon>Agaricomycotina</taxon>
        <taxon>Agaricomycetes</taxon>
        <taxon>Polyporales</taxon>
        <taxon>Steccherinaceae</taxon>
        <taxon>Steccherinum</taxon>
    </lineage>
</organism>
<feature type="compositionally biased region" description="Polar residues" evidence="1">
    <location>
        <begin position="139"/>
        <end position="154"/>
    </location>
</feature>
<dbReference type="GO" id="GO:0016853">
    <property type="term" value="F:isomerase activity"/>
    <property type="evidence" value="ECO:0007669"/>
    <property type="project" value="UniProtKB-KW"/>
</dbReference>